<dbReference type="Proteomes" id="UP001186944">
    <property type="component" value="Unassembled WGS sequence"/>
</dbReference>
<dbReference type="InterPro" id="IPR048278">
    <property type="entry name" value="PFN"/>
</dbReference>
<keyword evidence="2" id="KW-1185">Reference proteome</keyword>
<protein>
    <recommendedName>
        <fullName evidence="3">Profilin</fullName>
    </recommendedName>
</protein>
<gene>
    <name evidence="1" type="ORF">FSP39_008998</name>
</gene>
<comment type="caution">
    <text evidence="1">The sequence shown here is derived from an EMBL/GenBank/DDBJ whole genome shotgun (WGS) entry which is preliminary data.</text>
</comment>
<dbReference type="GO" id="GO:0003779">
    <property type="term" value="F:actin binding"/>
    <property type="evidence" value="ECO:0007669"/>
    <property type="project" value="InterPro"/>
</dbReference>
<dbReference type="AlphaFoldDB" id="A0AA88XY05"/>
<evidence type="ECO:0008006" key="3">
    <source>
        <dbReference type="Google" id="ProtNLM"/>
    </source>
</evidence>
<dbReference type="SUPFAM" id="SSF55770">
    <property type="entry name" value="Profilin (actin-binding protein)"/>
    <property type="match status" value="1"/>
</dbReference>
<proteinExistence type="predicted"/>
<sequence length="137" mass="15331">MDASWEYVLSLLTKNGKVEKAAIITEEGTKFSTSEKDFTEKEISTIRCCLSGCYNSLIKLKICGTVFTCLRHCDTTDTIVGRAGEEILVAHRNNGTLVIGVGHVETPGSCLYEVTNFAKRMESKRQRYSRRLSKQIT</sequence>
<evidence type="ECO:0000313" key="2">
    <source>
        <dbReference type="Proteomes" id="UP001186944"/>
    </source>
</evidence>
<dbReference type="InterPro" id="IPR036140">
    <property type="entry name" value="PFN_sf"/>
</dbReference>
<name>A0AA88XY05_PINIB</name>
<evidence type="ECO:0000313" key="1">
    <source>
        <dbReference type="EMBL" id="KAK3090081.1"/>
    </source>
</evidence>
<organism evidence="1 2">
    <name type="scientific">Pinctada imbricata</name>
    <name type="common">Atlantic pearl-oyster</name>
    <name type="synonym">Pinctada martensii</name>
    <dbReference type="NCBI Taxonomy" id="66713"/>
    <lineage>
        <taxon>Eukaryota</taxon>
        <taxon>Metazoa</taxon>
        <taxon>Spiralia</taxon>
        <taxon>Lophotrochozoa</taxon>
        <taxon>Mollusca</taxon>
        <taxon>Bivalvia</taxon>
        <taxon>Autobranchia</taxon>
        <taxon>Pteriomorphia</taxon>
        <taxon>Pterioida</taxon>
        <taxon>Pterioidea</taxon>
        <taxon>Pteriidae</taxon>
        <taxon>Pinctada</taxon>
    </lineage>
</organism>
<reference evidence="1" key="1">
    <citation type="submission" date="2019-08" db="EMBL/GenBank/DDBJ databases">
        <title>The improved chromosome-level genome for the pearl oyster Pinctada fucata martensii using PacBio sequencing and Hi-C.</title>
        <authorList>
            <person name="Zheng Z."/>
        </authorList>
    </citation>
    <scope>NUCLEOTIDE SEQUENCE</scope>
    <source>
        <strain evidence="1">ZZ-2019</strain>
        <tissue evidence="1">Adductor muscle</tissue>
    </source>
</reference>
<accession>A0AA88XY05</accession>
<dbReference type="Pfam" id="PF00235">
    <property type="entry name" value="Profilin"/>
    <property type="match status" value="1"/>
</dbReference>
<dbReference type="EMBL" id="VSWD01000010">
    <property type="protein sequence ID" value="KAK3090081.1"/>
    <property type="molecule type" value="Genomic_DNA"/>
</dbReference>
<dbReference type="Gene3D" id="3.30.450.30">
    <property type="entry name" value="Dynein light chain 2a, cytoplasmic"/>
    <property type="match status" value="1"/>
</dbReference>